<proteinExistence type="predicted"/>
<dbReference type="EMBL" id="BAAANS010000078">
    <property type="protein sequence ID" value="GAA2121405.1"/>
    <property type="molecule type" value="Genomic_DNA"/>
</dbReference>
<accession>A0ABP5JSQ8</accession>
<protein>
    <submittedName>
        <fullName evidence="1">Uncharacterized protein</fullName>
    </submittedName>
</protein>
<name>A0ABP5JSQ8_9ACTN</name>
<sequence length="261" mass="28997">MNTAKKPKPAPVHYLVTGVDGIIPRSAEAGFPTDIAAALGTTIDHPNPGRRWYDDTAFSYFRTVSAPAEVLDDAPGLAAWRLWEVQPLGTTGNWNENGRRDDRWRLYAHQLQVVREVDAHLALGPRGRQVRDLLDQELPGLARRWAATYQADPARVDNAHRTWRLCTFVEPAAARGDDAHTHAAYHSRNTRRTAALLRAEHLAIKAALAATEEEFGRSAAHYAAMRAESLADAVLMEDRLSEYVLNSLRGLYLEQFTPAGV</sequence>
<evidence type="ECO:0000313" key="1">
    <source>
        <dbReference type="EMBL" id="GAA2121405.1"/>
    </source>
</evidence>
<organism evidence="1 2">
    <name type="scientific">Kitasatospora saccharophila</name>
    <dbReference type="NCBI Taxonomy" id="407973"/>
    <lineage>
        <taxon>Bacteria</taxon>
        <taxon>Bacillati</taxon>
        <taxon>Actinomycetota</taxon>
        <taxon>Actinomycetes</taxon>
        <taxon>Kitasatosporales</taxon>
        <taxon>Streptomycetaceae</taxon>
        <taxon>Kitasatospora</taxon>
    </lineage>
</organism>
<gene>
    <name evidence="1" type="ORF">GCM10009759_71080</name>
</gene>
<dbReference type="Proteomes" id="UP001500897">
    <property type="component" value="Unassembled WGS sequence"/>
</dbReference>
<dbReference type="RefSeq" id="WP_344558344.1">
    <property type="nucleotide sequence ID" value="NZ_BAAANS010000078.1"/>
</dbReference>
<comment type="caution">
    <text evidence="1">The sequence shown here is derived from an EMBL/GenBank/DDBJ whole genome shotgun (WGS) entry which is preliminary data.</text>
</comment>
<reference evidence="2" key="1">
    <citation type="journal article" date="2019" name="Int. J. Syst. Evol. Microbiol.">
        <title>The Global Catalogue of Microorganisms (GCM) 10K type strain sequencing project: providing services to taxonomists for standard genome sequencing and annotation.</title>
        <authorList>
            <consortium name="The Broad Institute Genomics Platform"/>
            <consortium name="The Broad Institute Genome Sequencing Center for Infectious Disease"/>
            <person name="Wu L."/>
            <person name="Ma J."/>
        </authorList>
    </citation>
    <scope>NUCLEOTIDE SEQUENCE [LARGE SCALE GENOMIC DNA]</scope>
    <source>
        <strain evidence="2">JCM 14559</strain>
    </source>
</reference>
<evidence type="ECO:0000313" key="2">
    <source>
        <dbReference type="Proteomes" id="UP001500897"/>
    </source>
</evidence>
<keyword evidence="2" id="KW-1185">Reference proteome</keyword>